<evidence type="ECO:0000313" key="2">
    <source>
        <dbReference type="Proteomes" id="UP000198862"/>
    </source>
</evidence>
<sequence length="71" mass="7977">MSDAINGFDPGANIELSRITDSIYAQMWSVLKELDEAGEFYERVRIGCAEILISCILLIKAKNRMLALEKV</sequence>
<organism evidence="1 2">
    <name type="scientific">Pseudoalteromonas denitrificans DSM 6059</name>
    <dbReference type="NCBI Taxonomy" id="1123010"/>
    <lineage>
        <taxon>Bacteria</taxon>
        <taxon>Pseudomonadati</taxon>
        <taxon>Pseudomonadota</taxon>
        <taxon>Gammaproteobacteria</taxon>
        <taxon>Alteromonadales</taxon>
        <taxon>Pseudoalteromonadaceae</taxon>
        <taxon>Pseudoalteromonas</taxon>
    </lineage>
</organism>
<keyword evidence="2" id="KW-1185">Reference proteome</keyword>
<dbReference type="Proteomes" id="UP000198862">
    <property type="component" value="Unassembled WGS sequence"/>
</dbReference>
<protein>
    <submittedName>
        <fullName evidence="1">Uncharacterized protein</fullName>
    </submittedName>
</protein>
<dbReference type="OrthoDB" id="9835034at2"/>
<dbReference type="RefSeq" id="WP_091991697.1">
    <property type="nucleotide sequence ID" value="NZ_FOLO01000090.1"/>
</dbReference>
<gene>
    <name evidence="1" type="ORF">SAMN02745724_05246</name>
</gene>
<proteinExistence type="predicted"/>
<reference evidence="1 2" key="1">
    <citation type="submission" date="2016-10" db="EMBL/GenBank/DDBJ databases">
        <authorList>
            <person name="de Groot N.N."/>
        </authorList>
    </citation>
    <scope>NUCLEOTIDE SEQUENCE [LARGE SCALE GENOMIC DNA]</scope>
    <source>
        <strain evidence="1 2">DSM 6059</strain>
    </source>
</reference>
<dbReference type="EMBL" id="FOLO01000090">
    <property type="protein sequence ID" value="SFD70623.1"/>
    <property type="molecule type" value="Genomic_DNA"/>
</dbReference>
<accession>A0A1I1UPB3</accession>
<evidence type="ECO:0000313" key="1">
    <source>
        <dbReference type="EMBL" id="SFD70623.1"/>
    </source>
</evidence>
<name>A0A1I1UPB3_9GAMM</name>
<dbReference type="AlphaFoldDB" id="A0A1I1UPB3"/>